<dbReference type="HOGENOM" id="CLU_000445_114_69_7"/>
<dbReference type="OrthoDB" id="5419093at2"/>
<organism evidence="9 10">
    <name type="scientific">Desulfobacula toluolica (strain DSM 7467 / Tol2)</name>
    <dbReference type="NCBI Taxonomy" id="651182"/>
    <lineage>
        <taxon>Bacteria</taxon>
        <taxon>Pseudomonadati</taxon>
        <taxon>Thermodesulfobacteriota</taxon>
        <taxon>Desulfobacteria</taxon>
        <taxon>Desulfobacterales</taxon>
        <taxon>Desulfobacteraceae</taxon>
        <taxon>Desulfobacula</taxon>
    </lineage>
</organism>
<sequence>MIFVSPAHLYGWVSDAGIQSKRLSTIIVDNYYPYTFVNKQGEPDGFSVDLIKAVTQAIDLALDIRVDDWNKAVESLKAGKVDLLPMMAYSKDRDVYFDFSVPHTIAFDAFFTREGEQKIESMEDLYGKTIFVMKQDQAHNYLQSIDSISPDRLILTNSIPETLEKLSSGKGDVALIPKLVGLIFLKKMDLKKIEISPMVMEAYKRPFSFAVKHGNQVLSEQLTQGLLIVKETGQYRTIYEKWFGAYDPVEISMGQILKSLIGWVAGIIALCGILLLWSLSLKKQVTLRTKHLEEEIKVRKKGEKKLKELMKDLTRRNEELDDFTYIASHDLQEPLRKLTAFSSLLKKDLGEDLPENVEKDLDFISDAASRMQKLIQDLLAFSRSGRKDMNIEKINLDKCIDDALYALSTRLEKTHAHIDRKEFPLVIGDRALITQLYQNLIGNAVKFTQGTQPKIRLTAEITGYGVELGVRDNGIGIRPEYQTQIFQPFKRLHGRSEYDGSGIGLAICQKIAERHGSKISVKSEPGKGSLFVFTLKKA</sequence>
<dbReference type="PRINTS" id="PR00344">
    <property type="entry name" value="BCTRLSENSOR"/>
</dbReference>
<dbReference type="EC" id="2.7.13.3" evidence="2"/>
<evidence type="ECO:0000256" key="3">
    <source>
        <dbReference type="ARBA" id="ARBA00022553"/>
    </source>
</evidence>
<keyword evidence="5 9" id="KW-0418">Kinase</keyword>
<dbReference type="Gene3D" id="1.10.287.130">
    <property type="match status" value="1"/>
</dbReference>
<dbReference type="InterPro" id="IPR004358">
    <property type="entry name" value="Sig_transdc_His_kin-like_C"/>
</dbReference>
<dbReference type="InterPro" id="IPR036097">
    <property type="entry name" value="HisK_dim/P_sf"/>
</dbReference>
<dbReference type="PATRIC" id="fig|651182.5.peg.1371"/>
<dbReference type="PROSITE" id="PS50109">
    <property type="entry name" value="HIS_KIN"/>
    <property type="match status" value="1"/>
</dbReference>
<evidence type="ECO:0000256" key="5">
    <source>
        <dbReference type="ARBA" id="ARBA00022777"/>
    </source>
</evidence>
<dbReference type="SUPFAM" id="SSF55874">
    <property type="entry name" value="ATPase domain of HSP90 chaperone/DNA topoisomerase II/histidine kinase"/>
    <property type="match status" value="1"/>
</dbReference>
<dbReference type="Proteomes" id="UP000007347">
    <property type="component" value="Chromosome"/>
</dbReference>
<dbReference type="InterPro" id="IPR005467">
    <property type="entry name" value="His_kinase_dom"/>
</dbReference>
<feature type="coiled-coil region" evidence="6">
    <location>
        <begin position="292"/>
        <end position="319"/>
    </location>
</feature>
<keyword evidence="6" id="KW-0175">Coiled coil</keyword>
<dbReference type="KEGG" id="dto:TOL2_C11370"/>
<evidence type="ECO:0000256" key="2">
    <source>
        <dbReference type="ARBA" id="ARBA00012438"/>
    </source>
</evidence>
<dbReference type="GO" id="GO:0000155">
    <property type="term" value="F:phosphorelay sensor kinase activity"/>
    <property type="evidence" value="ECO:0007669"/>
    <property type="project" value="InterPro"/>
</dbReference>
<reference evidence="9 10" key="1">
    <citation type="journal article" date="2013" name="Environ. Microbiol.">
        <title>Complete genome, catabolic sub-proteomes and key-metabolites of Desulfobacula toluolica Tol2, a marine, aromatic compound-degrading, sulfate-reducing bacterium.</title>
        <authorList>
            <person name="Wohlbrand L."/>
            <person name="Jacob J.H."/>
            <person name="Kube M."/>
            <person name="Mussmann M."/>
            <person name="Jarling R."/>
            <person name="Beck A."/>
            <person name="Amann R."/>
            <person name="Wilkes H."/>
            <person name="Reinhardt R."/>
            <person name="Rabus R."/>
        </authorList>
    </citation>
    <scope>NUCLEOTIDE SEQUENCE [LARGE SCALE GENOMIC DNA]</scope>
    <source>
        <strain evidence="10">DSM 7467 / Tol2</strain>
    </source>
</reference>
<evidence type="ECO:0000256" key="1">
    <source>
        <dbReference type="ARBA" id="ARBA00000085"/>
    </source>
</evidence>
<dbReference type="SUPFAM" id="SSF47384">
    <property type="entry name" value="Homodimeric domain of signal transducing histidine kinase"/>
    <property type="match status" value="1"/>
</dbReference>
<evidence type="ECO:0000259" key="8">
    <source>
        <dbReference type="PROSITE" id="PS50109"/>
    </source>
</evidence>
<dbReference type="Pfam" id="PF00512">
    <property type="entry name" value="HisKA"/>
    <property type="match status" value="1"/>
</dbReference>
<accession>K0NE78</accession>
<dbReference type="PANTHER" id="PTHR43304:SF1">
    <property type="entry name" value="PAC DOMAIN-CONTAINING PROTEIN"/>
    <property type="match status" value="1"/>
</dbReference>
<feature type="domain" description="Histidine kinase" evidence="8">
    <location>
        <begin position="326"/>
        <end position="538"/>
    </location>
</feature>
<dbReference type="Gene3D" id="3.30.565.10">
    <property type="entry name" value="Histidine kinase-like ATPase, C-terminal domain"/>
    <property type="match status" value="1"/>
</dbReference>
<keyword evidence="3" id="KW-0597">Phosphoprotein</keyword>
<evidence type="ECO:0000256" key="7">
    <source>
        <dbReference type="SAM" id="Phobius"/>
    </source>
</evidence>
<gene>
    <name evidence="9" type="ordered locus">TOL2_C11370</name>
</gene>
<dbReference type="SMART" id="SM00062">
    <property type="entry name" value="PBPb"/>
    <property type="match status" value="1"/>
</dbReference>
<dbReference type="InterPro" id="IPR001638">
    <property type="entry name" value="Solute-binding_3/MltF_N"/>
</dbReference>
<dbReference type="PANTHER" id="PTHR43304">
    <property type="entry name" value="PHYTOCHROME-LIKE PROTEIN CPH1"/>
    <property type="match status" value="1"/>
</dbReference>
<dbReference type="SMART" id="SM00388">
    <property type="entry name" value="HisKA"/>
    <property type="match status" value="1"/>
</dbReference>
<evidence type="ECO:0000256" key="4">
    <source>
        <dbReference type="ARBA" id="ARBA00022679"/>
    </source>
</evidence>
<dbReference type="SMART" id="SM00387">
    <property type="entry name" value="HATPase_c"/>
    <property type="match status" value="1"/>
</dbReference>
<dbReference type="Gene3D" id="3.40.190.10">
    <property type="entry name" value="Periplasmic binding protein-like II"/>
    <property type="match status" value="2"/>
</dbReference>
<evidence type="ECO:0000313" key="9">
    <source>
        <dbReference type="EMBL" id="CCK79301.1"/>
    </source>
</evidence>
<keyword evidence="7" id="KW-0472">Membrane</keyword>
<name>K0NE78_DESTT</name>
<dbReference type="InterPro" id="IPR052162">
    <property type="entry name" value="Sensor_kinase/Photoreceptor"/>
</dbReference>
<proteinExistence type="predicted"/>
<dbReference type="InterPro" id="IPR003661">
    <property type="entry name" value="HisK_dim/P_dom"/>
</dbReference>
<keyword evidence="4 9" id="KW-0808">Transferase</keyword>
<evidence type="ECO:0000256" key="6">
    <source>
        <dbReference type="SAM" id="Coils"/>
    </source>
</evidence>
<protein>
    <recommendedName>
        <fullName evidence="2">histidine kinase</fullName>
        <ecNumber evidence="2">2.7.13.3</ecNumber>
    </recommendedName>
</protein>
<dbReference type="Pfam" id="PF02518">
    <property type="entry name" value="HATPase_c"/>
    <property type="match status" value="1"/>
</dbReference>
<dbReference type="CDD" id="cd00082">
    <property type="entry name" value="HisKA"/>
    <property type="match status" value="1"/>
</dbReference>
<dbReference type="SUPFAM" id="SSF53850">
    <property type="entry name" value="Periplasmic binding protein-like II"/>
    <property type="match status" value="1"/>
</dbReference>
<dbReference type="RefSeq" id="WP_014956648.1">
    <property type="nucleotide sequence ID" value="NC_018645.1"/>
</dbReference>
<feature type="transmembrane region" description="Helical" evidence="7">
    <location>
        <begin position="260"/>
        <end position="281"/>
    </location>
</feature>
<dbReference type="Pfam" id="PF00497">
    <property type="entry name" value="SBP_bac_3"/>
    <property type="match status" value="1"/>
</dbReference>
<keyword evidence="10" id="KW-1185">Reference proteome</keyword>
<evidence type="ECO:0000313" key="10">
    <source>
        <dbReference type="Proteomes" id="UP000007347"/>
    </source>
</evidence>
<comment type="catalytic activity">
    <reaction evidence="1">
        <text>ATP + protein L-histidine = ADP + protein N-phospho-L-histidine.</text>
        <dbReference type="EC" id="2.7.13.3"/>
    </reaction>
</comment>
<keyword evidence="7" id="KW-0812">Transmembrane</keyword>
<dbReference type="STRING" id="651182.TOL2_C11370"/>
<keyword evidence="7" id="KW-1133">Transmembrane helix</keyword>
<dbReference type="InterPro" id="IPR003594">
    <property type="entry name" value="HATPase_dom"/>
</dbReference>
<dbReference type="EMBL" id="FO203503">
    <property type="protein sequence ID" value="CCK79301.1"/>
    <property type="molecule type" value="Genomic_DNA"/>
</dbReference>
<dbReference type="InterPro" id="IPR036890">
    <property type="entry name" value="HATPase_C_sf"/>
</dbReference>
<dbReference type="CDD" id="cd13704">
    <property type="entry name" value="PBP2_HisK"/>
    <property type="match status" value="1"/>
</dbReference>
<dbReference type="AlphaFoldDB" id="K0NE78"/>
<dbReference type="FunFam" id="3.30.565.10:FF:000006">
    <property type="entry name" value="Sensor histidine kinase WalK"/>
    <property type="match status" value="1"/>
</dbReference>